<dbReference type="EMBL" id="FNVO01000023">
    <property type="protein sequence ID" value="SEG89389.1"/>
    <property type="molecule type" value="Genomic_DNA"/>
</dbReference>
<keyword evidence="6" id="KW-0418">Kinase</keyword>
<dbReference type="NCBIfam" id="TIGR00229">
    <property type="entry name" value="sensory_box"/>
    <property type="match status" value="1"/>
</dbReference>
<proteinExistence type="predicted"/>
<dbReference type="PROSITE" id="PS50112">
    <property type="entry name" value="PAS"/>
    <property type="match status" value="1"/>
</dbReference>
<evidence type="ECO:0000256" key="7">
    <source>
        <dbReference type="ARBA" id="ARBA00023012"/>
    </source>
</evidence>
<dbReference type="AlphaFoldDB" id="A0A1H6DW17"/>
<dbReference type="EC" id="2.7.13.3" evidence="3"/>
<comment type="subcellular location">
    <subcellularLocation>
        <location evidence="2">Cell membrane</location>
    </subcellularLocation>
</comment>
<dbReference type="GO" id="GO:0005886">
    <property type="term" value="C:plasma membrane"/>
    <property type="evidence" value="ECO:0007669"/>
    <property type="project" value="UniProtKB-SubCell"/>
</dbReference>
<dbReference type="InterPro" id="IPR036890">
    <property type="entry name" value="HATPase_C_sf"/>
</dbReference>
<dbReference type="CDD" id="cd00082">
    <property type="entry name" value="HisKA"/>
    <property type="match status" value="1"/>
</dbReference>
<dbReference type="Gene3D" id="1.10.287.130">
    <property type="match status" value="1"/>
</dbReference>
<reference evidence="11" key="1">
    <citation type="submission" date="2016-10" db="EMBL/GenBank/DDBJ databases">
        <authorList>
            <person name="Varghese N."/>
            <person name="Submissions S."/>
        </authorList>
    </citation>
    <scope>NUCLEOTIDE SEQUENCE [LARGE SCALE GENOMIC DNA]</scope>
    <source>
        <strain evidence="11">DSM 43163</strain>
    </source>
</reference>
<evidence type="ECO:0000256" key="5">
    <source>
        <dbReference type="ARBA" id="ARBA00022679"/>
    </source>
</evidence>
<name>A0A1H6DW17_9ACTN</name>
<protein>
    <recommendedName>
        <fullName evidence="3">histidine kinase</fullName>
        <ecNumber evidence="3">2.7.13.3</ecNumber>
    </recommendedName>
</protein>
<dbReference type="Gene3D" id="3.30.450.20">
    <property type="entry name" value="PAS domain"/>
    <property type="match status" value="1"/>
</dbReference>
<comment type="catalytic activity">
    <reaction evidence="1">
        <text>ATP + protein L-histidine = ADP + protein N-phospho-L-histidine.</text>
        <dbReference type="EC" id="2.7.13.3"/>
    </reaction>
</comment>
<sequence length="460" mass="49811">MSETPPPGVPARGTDPLDFSVSGTYPLDFSMSGTYPLDFPASGTYPPETVKSPVGKGFRGPAFPPGGYRLSSDRPRFTGALEALVGVENSPQVSRPAVPALRHGRGPLGHPAPEWADDLPDGLLVADARARVVVFNRAATRLTGIAAEAALGRDFRDVLPLHDAEGRDWWKCLDPYGGLATRTRHPERPLFLAGGTELLVAASYRRRPDRSVERFTISFRDAARRARQERDRADLVSTVAHELRSPLTSVKGFTATLLAKWHRFNDDQKRVMLETVNADADRVTRLITELLDVSRIEAGRLEMRRQVVDLAEEARKVIAGRVAAGDPADRFRLIAADGLPEMWLDPDKIDQILGNLLENAVRHGAGTVTIVIERVNAADGPGAVVSVRDEGEGIPPEAAQRVFRQFWRGPGGNRRGGTGLGLFIVKGLVEAHGGTIAVRRAPGGGAEFRFTVPAGTPDYA</sequence>
<dbReference type="GO" id="GO:0006355">
    <property type="term" value="P:regulation of DNA-templated transcription"/>
    <property type="evidence" value="ECO:0007669"/>
    <property type="project" value="InterPro"/>
</dbReference>
<dbReference type="InterPro" id="IPR003661">
    <property type="entry name" value="HisK_dim/P_dom"/>
</dbReference>
<evidence type="ECO:0000256" key="2">
    <source>
        <dbReference type="ARBA" id="ARBA00004236"/>
    </source>
</evidence>
<organism evidence="10 11">
    <name type="scientific">Thermomonospora echinospora</name>
    <dbReference type="NCBI Taxonomy" id="1992"/>
    <lineage>
        <taxon>Bacteria</taxon>
        <taxon>Bacillati</taxon>
        <taxon>Actinomycetota</taxon>
        <taxon>Actinomycetes</taxon>
        <taxon>Streptosporangiales</taxon>
        <taxon>Thermomonosporaceae</taxon>
        <taxon>Thermomonospora</taxon>
    </lineage>
</organism>
<keyword evidence="11" id="KW-1185">Reference proteome</keyword>
<dbReference type="InterPro" id="IPR005467">
    <property type="entry name" value="His_kinase_dom"/>
</dbReference>
<dbReference type="InterPro" id="IPR000014">
    <property type="entry name" value="PAS"/>
</dbReference>
<evidence type="ECO:0000259" key="9">
    <source>
        <dbReference type="PROSITE" id="PS50112"/>
    </source>
</evidence>
<dbReference type="InterPro" id="IPR050736">
    <property type="entry name" value="Sensor_HK_Regulatory"/>
</dbReference>
<dbReference type="GO" id="GO:0000155">
    <property type="term" value="F:phosphorelay sensor kinase activity"/>
    <property type="evidence" value="ECO:0007669"/>
    <property type="project" value="InterPro"/>
</dbReference>
<evidence type="ECO:0000256" key="4">
    <source>
        <dbReference type="ARBA" id="ARBA00022553"/>
    </source>
</evidence>
<dbReference type="Proteomes" id="UP000236723">
    <property type="component" value="Unassembled WGS sequence"/>
</dbReference>
<dbReference type="Gene3D" id="3.30.565.10">
    <property type="entry name" value="Histidine kinase-like ATPase, C-terminal domain"/>
    <property type="match status" value="1"/>
</dbReference>
<dbReference type="SMART" id="SM00091">
    <property type="entry name" value="PAS"/>
    <property type="match status" value="1"/>
</dbReference>
<dbReference type="Pfam" id="PF00512">
    <property type="entry name" value="HisKA"/>
    <property type="match status" value="1"/>
</dbReference>
<dbReference type="CDD" id="cd00075">
    <property type="entry name" value="HATPase"/>
    <property type="match status" value="1"/>
</dbReference>
<accession>A0A1H6DW17</accession>
<dbReference type="SUPFAM" id="SSF55874">
    <property type="entry name" value="ATPase domain of HSP90 chaperone/DNA topoisomerase II/histidine kinase"/>
    <property type="match status" value="1"/>
</dbReference>
<dbReference type="InterPro" id="IPR036097">
    <property type="entry name" value="HisK_dim/P_sf"/>
</dbReference>
<dbReference type="SUPFAM" id="SSF47384">
    <property type="entry name" value="Homodimeric domain of signal transducing histidine kinase"/>
    <property type="match status" value="1"/>
</dbReference>
<dbReference type="PRINTS" id="PR00344">
    <property type="entry name" value="BCTRLSENSOR"/>
</dbReference>
<dbReference type="Pfam" id="PF00989">
    <property type="entry name" value="PAS"/>
    <property type="match status" value="1"/>
</dbReference>
<dbReference type="InterPro" id="IPR004358">
    <property type="entry name" value="Sig_transdc_His_kin-like_C"/>
</dbReference>
<feature type="domain" description="Histidine kinase" evidence="8">
    <location>
        <begin position="238"/>
        <end position="456"/>
    </location>
</feature>
<keyword evidence="7" id="KW-0902">Two-component regulatory system</keyword>
<dbReference type="InterPro" id="IPR003594">
    <property type="entry name" value="HATPase_dom"/>
</dbReference>
<evidence type="ECO:0000256" key="6">
    <source>
        <dbReference type="ARBA" id="ARBA00022777"/>
    </source>
</evidence>
<evidence type="ECO:0000313" key="10">
    <source>
        <dbReference type="EMBL" id="SEG89389.1"/>
    </source>
</evidence>
<dbReference type="SMART" id="SM00388">
    <property type="entry name" value="HisKA"/>
    <property type="match status" value="1"/>
</dbReference>
<gene>
    <name evidence="10" type="ORF">SAMN04489712_12382</name>
</gene>
<evidence type="ECO:0000256" key="3">
    <source>
        <dbReference type="ARBA" id="ARBA00012438"/>
    </source>
</evidence>
<dbReference type="Pfam" id="PF02518">
    <property type="entry name" value="HATPase_c"/>
    <property type="match status" value="1"/>
</dbReference>
<dbReference type="InterPro" id="IPR035965">
    <property type="entry name" value="PAS-like_dom_sf"/>
</dbReference>
<dbReference type="PANTHER" id="PTHR43711:SF1">
    <property type="entry name" value="HISTIDINE KINASE 1"/>
    <property type="match status" value="1"/>
</dbReference>
<keyword evidence="4" id="KW-0597">Phosphoprotein</keyword>
<evidence type="ECO:0000313" key="11">
    <source>
        <dbReference type="Proteomes" id="UP000236723"/>
    </source>
</evidence>
<evidence type="ECO:0000259" key="8">
    <source>
        <dbReference type="PROSITE" id="PS50109"/>
    </source>
</evidence>
<dbReference type="CDD" id="cd00130">
    <property type="entry name" value="PAS"/>
    <property type="match status" value="1"/>
</dbReference>
<dbReference type="InterPro" id="IPR013767">
    <property type="entry name" value="PAS_fold"/>
</dbReference>
<evidence type="ECO:0000256" key="1">
    <source>
        <dbReference type="ARBA" id="ARBA00000085"/>
    </source>
</evidence>
<keyword evidence="5" id="KW-0808">Transferase</keyword>
<dbReference type="PROSITE" id="PS50109">
    <property type="entry name" value="HIS_KIN"/>
    <property type="match status" value="1"/>
</dbReference>
<dbReference type="PANTHER" id="PTHR43711">
    <property type="entry name" value="TWO-COMPONENT HISTIDINE KINASE"/>
    <property type="match status" value="1"/>
</dbReference>
<dbReference type="SUPFAM" id="SSF55785">
    <property type="entry name" value="PYP-like sensor domain (PAS domain)"/>
    <property type="match status" value="1"/>
</dbReference>
<feature type="domain" description="PAS" evidence="9">
    <location>
        <begin position="117"/>
        <end position="168"/>
    </location>
</feature>
<dbReference type="SMART" id="SM00387">
    <property type="entry name" value="HATPase_c"/>
    <property type="match status" value="1"/>
</dbReference>